<dbReference type="InterPro" id="IPR000653">
    <property type="entry name" value="DegT/StrS_aminotransferase"/>
</dbReference>
<comment type="caution">
    <text evidence="4">The sequence shown here is derived from an EMBL/GenBank/DDBJ whole genome shotgun (WGS) entry which is preliminary data.</text>
</comment>
<dbReference type="Pfam" id="PF01041">
    <property type="entry name" value="DegT_DnrJ_EryC1"/>
    <property type="match status" value="1"/>
</dbReference>
<protein>
    <submittedName>
        <fullName evidence="4">UDP-4-amino-4, 6-dideoxy-N-acetyl-beta-L-altrosamine transaminase</fullName>
        <ecNumber evidence="4">2.6.1.92</ecNumber>
    </submittedName>
</protein>
<comment type="similarity">
    <text evidence="3">Belongs to the DegT/DnrJ/EryC1 family.</text>
</comment>
<dbReference type="InterPro" id="IPR015421">
    <property type="entry name" value="PyrdxlP-dep_Trfase_major"/>
</dbReference>
<keyword evidence="2 3" id="KW-0663">Pyridoxal phosphate</keyword>
<dbReference type="SUPFAM" id="SSF53383">
    <property type="entry name" value="PLP-dependent transferases"/>
    <property type="match status" value="1"/>
</dbReference>
<dbReference type="PANTHER" id="PTHR30244:SF34">
    <property type="entry name" value="DTDP-4-AMINO-4,6-DIDEOXYGALACTOSE TRANSAMINASE"/>
    <property type="match status" value="1"/>
</dbReference>
<organism evidence="4 5">
    <name type="scientific">Cylindrospermopsis raciborskii CS-506_A</name>
    <dbReference type="NCBI Taxonomy" id="2585140"/>
    <lineage>
        <taxon>Bacteria</taxon>
        <taxon>Bacillati</taxon>
        <taxon>Cyanobacteriota</taxon>
        <taxon>Cyanophyceae</taxon>
        <taxon>Nostocales</taxon>
        <taxon>Aphanizomenonaceae</taxon>
        <taxon>Cylindrospermopsis</taxon>
    </lineage>
</organism>
<proteinExistence type="inferred from homology"/>
<evidence type="ECO:0000256" key="1">
    <source>
        <dbReference type="PIRSR" id="PIRSR000390-1"/>
    </source>
</evidence>
<gene>
    <name evidence="4" type="primary">pseC</name>
    <name evidence="4" type="ORF">FHK98_11490</name>
</gene>
<evidence type="ECO:0000256" key="3">
    <source>
        <dbReference type="RuleBase" id="RU004508"/>
    </source>
</evidence>
<evidence type="ECO:0000313" key="4">
    <source>
        <dbReference type="EMBL" id="MBA4466154.1"/>
    </source>
</evidence>
<dbReference type="NCBIfam" id="TIGR03588">
    <property type="entry name" value="PseC"/>
    <property type="match status" value="1"/>
</dbReference>
<dbReference type="InterPro" id="IPR015422">
    <property type="entry name" value="PyrdxlP-dep_Trfase_small"/>
</dbReference>
<dbReference type="Gene3D" id="3.90.1150.10">
    <property type="entry name" value="Aspartate Aminotransferase, domain 1"/>
    <property type="match status" value="1"/>
</dbReference>
<dbReference type="EC" id="2.6.1.92" evidence="4"/>
<dbReference type="CDD" id="cd00616">
    <property type="entry name" value="AHBA_syn"/>
    <property type="match status" value="1"/>
</dbReference>
<evidence type="ECO:0000313" key="5">
    <source>
        <dbReference type="Proteomes" id="UP000538075"/>
    </source>
</evidence>
<feature type="modified residue" description="N6-(pyridoxal phosphate)lysine" evidence="2">
    <location>
        <position position="191"/>
    </location>
</feature>
<dbReference type="GO" id="GO:0030170">
    <property type="term" value="F:pyridoxal phosphate binding"/>
    <property type="evidence" value="ECO:0007669"/>
    <property type="project" value="TreeGrafter"/>
</dbReference>
<dbReference type="Gene3D" id="3.40.640.10">
    <property type="entry name" value="Type I PLP-dependent aspartate aminotransferase-like (Major domain)"/>
    <property type="match status" value="1"/>
</dbReference>
<dbReference type="GO" id="GO:0008483">
    <property type="term" value="F:transaminase activity"/>
    <property type="evidence" value="ECO:0007669"/>
    <property type="project" value="UniProtKB-KW"/>
</dbReference>
<dbReference type="PANTHER" id="PTHR30244">
    <property type="entry name" value="TRANSAMINASE"/>
    <property type="match status" value="1"/>
</dbReference>
<name>A0A838WJV5_9CYAN</name>
<dbReference type="InterPro" id="IPR020026">
    <property type="entry name" value="PseC"/>
</dbReference>
<evidence type="ECO:0000256" key="2">
    <source>
        <dbReference type="PIRSR" id="PIRSR000390-2"/>
    </source>
</evidence>
<dbReference type="PIRSF" id="PIRSF000390">
    <property type="entry name" value="PLP_StrS"/>
    <property type="match status" value="1"/>
</dbReference>
<reference evidence="4 5" key="1">
    <citation type="journal article" date="2020" name="J. Appl. Phycol.">
        <title>Morphological changes and genome evolution in Raphidiopsis raciborskii CS-506 after 23 years in culture.</title>
        <authorList>
            <person name="Willis A."/>
            <person name="Bent S.J."/>
            <person name="Jameson I.D."/>
        </authorList>
    </citation>
    <scope>NUCLEOTIDE SEQUENCE [LARGE SCALE GENOMIC DNA]</scope>
    <source>
        <strain evidence="4 5">CS-506_A</strain>
    </source>
</reference>
<accession>A0A838WJV5</accession>
<dbReference type="GO" id="GO:0000271">
    <property type="term" value="P:polysaccharide biosynthetic process"/>
    <property type="evidence" value="ECO:0007669"/>
    <property type="project" value="TreeGrafter"/>
</dbReference>
<keyword evidence="4" id="KW-0032">Aminotransferase</keyword>
<dbReference type="AlphaFoldDB" id="A0A838WJV5"/>
<feature type="active site" description="Proton acceptor" evidence="1">
    <location>
        <position position="191"/>
    </location>
</feature>
<dbReference type="InterPro" id="IPR015424">
    <property type="entry name" value="PyrdxlP-dep_Trfase"/>
</dbReference>
<sequence length="400" mass="44624">MNSSIPYGRQNITKADIAAVVKVLESDWLTQGPTIPMFEEYVATACGASYGVAVNSATSALHIACLALGLGKGDILWTSPNTFVASANCGLYCGAEVDFVDIDPHSYNLSVDALEQKLVQAEGEGKLPKVVVPVHLAGQSCDMEKIGALSHKYGFRIVEDASHAIGAKYQGSSVGNCQFSDMTVFSFHPVKIITTGEGGMVVTNQQDLYEKLIRLRTHGITRNPDLMQGKSHGLWYYQQLDLGFNYRMTDIQAALGLSQMQRLDDFVSRRRFLAARYNQLLQDFPLVLPWQHPETESSWHLYVIRLKLDRIAKTHTQVFEELRRAGIGVNLHYIPVHAQPYYQGLGFKWGDFPQAEQYYQEAISLPLYYDLTEENQEQVGSVLRKILSEEGDHPNQGGVD</sequence>
<keyword evidence="4" id="KW-0808">Transferase</keyword>
<dbReference type="Proteomes" id="UP000538075">
    <property type="component" value="Unassembled WGS sequence"/>
</dbReference>
<dbReference type="EMBL" id="VDFG01000781">
    <property type="protein sequence ID" value="MBA4466154.1"/>
    <property type="molecule type" value="Genomic_DNA"/>
</dbReference>